<dbReference type="InterPro" id="IPR036871">
    <property type="entry name" value="PX_dom_sf"/>
</dbReference>
<reference evidence="4" key="1">
    <citation type="submission" date="2021-05" db="EMBL/GenBank/DDBJ databases">
        <authorList>
            <person name="Alioto T."/>
            <person name="Alioto T."/>
            <person name="Gomez Garrido J."/>
        </authorList>
    </citation>
    <scope>NUCLEOTIDE SEQUENCE</scope>
</reference>
<dbReference type="InterPro" id="IPR034902">
    <property type="entry name" value="PX_SNX4"/>
</dbReference>
<dbReference type="AlphaFoldDB" id="A0A8D8WLK0"/>
<evidence type="ECO:0000256" key="2">
    <source>
        <dbReference type="SAM" id="MobiDB-lite"/>
    </source>
</evidence>
<dbReference type="PANTHER" id="PTHR46596:SF1">
    <property type="entry name" value="SORTING NEXIN-4"/>
    <property type="match status" value="1"/>
</dbReference>
<accession>A0A8D8WLK0</accession>
<feature type="domain" description="PX" evidence="3">
    <location>
        <begin position="32"/>
        <end position="164"/>
    </location>
</feature>
<dbReference type="EMBL" id="HBUF01208363">
    <property type="protein sequence ID" value="CAG6664708.1"/>
    <property type="molecule type" value="Transcribed_RNA"/>
</dbReference>
<protein>
    <submittedName>
        <fullName evidence="4">Sorting nexin-4</fullName>
    </submittedName>
</protein>
<dbReference type="InterPro" id="IPR027267">
    <property type="entry name" value="AH/BAR_dom_sf"/>
</dbReference>
<dbReference type="GO" id="GO:2000786">
    <property type="term" value="P:positive regulation of autophagosome assembly"/>
    <property type="evidence" value="ECO:0007669"/>
    <property type="project" value="TreeGrafter"/>
</dbReference>
<evidence type="ECO:0000313" key="4">
    <source>
        <dbReference type="EMBL" id="CAG6664708.1"/>
    </source>
</evidence>
<dbReference type="SUPFAM" id="SSF64268">
    <property type="entry name" value="PX domain"/>
    <property type="match status" value="1"/>
</dbReference>
<dbReference type="GO" id="GO:0031201">
    <property type="term" value="C:SNARE complex"/>
    <property type="evidence" value="ECO:0007669"/>
    <property type="project" value="TreeGrafter"/>
</dbReference>
<dbReference type="PANTHER" id="PTHR46596">
    <property type="entry name" value="SORTING NEXIN-4"/>
    <property type="match status" value="1"/>
</dbReference>
<proteinExistence type="inferred from homology"/>
<comment type="similarity">
    <text evidence="1">Belongs to the sorting nexin family.</text>
</comment>
<organism evidence="4">
    <name type="scientific">Cacopsylla melanoneura</name>
    <dbReference type="NCBI Taxonomy" id="428564"/>
    <lineage>
        <taxon>Eukaryota</taxon>
        <taxon>Metazoa</taxon>
        <taxon>Ecdysozoa</taxon>
        <taxon>Arthropoda</taxon>
        <taxon>Hexapoda</taxon>
        <taxon>Insecta</taxon>
        <taxon>Pterygota</taxon>
        <taxon>Neoptera</taxon>
        <taxon>Paraneoptera</taxon>
        <taxon>Hemiptera</taxon>
        <taxon>Sternorrhyncha</taxon>
        <taxon>Psylloidea</taxon>
        <taxon>Psyllidae</taxon>
        <taxon>Psyllinae</taxon>
        <taxon>Cacopsylla</taxon>
    </lineage>
</organism>
<dbReference type="GO" id="GO:0015031">
    <property type="term" value="P:protein transport"/>
    <property type="evidence" value="ECO:0007669"/>
    <property type="project" value="InterPro"/>
</dbReference>
<dbReference type="GO" id="GO:0005886">
    <property type="term" value="C:plasma membrane"/>
    <property type="evidence" value="ECO:0007669"/>
    <property type="project" value="TreeGrafter"/>
</dbReference>
<dbReference type="GO" id="GO:0032266">
    <property type="term" value="F:phosphatidylinositol-3-phosphate binding"/>
    <property type="evidence" value="ECO:0007669"/>
    <property type="project" value="TreeGrafter"/>
</dbReference>
<name>A0A8D8WLK0_9HEMI</name>
<dbReference type="InterPro" id="IPR034783">
    <property type="entry name" value="SNX4"/>
</dbReference>
<dbReference type="SMART" id="SM00312">
    <property type="entry name" value="PX"/>
    <property type="match status" value="1"/>
</dbReference>
<dbReference type="Gene3D" id="3.30.1520.10">
    <property type="entry name" value="Phox-like domain"/>
    <property type="match status" value="1"/>
</dbReference>
<dbReference type="EMBL" id="HBUF01549591">
    <property type="protein sequence ID" value="CAG6758475.1"/>
    <property type="molecule type" value="Transcribed_RNA"/>
</dbReference>
<dbReference type="Gene3D" id="1.20.1270.60">
    <property type="entry name" value="Arfaptin homology (AH) domain/BAR domain"/>
    <property type="match status" value="1"/>
</dbReference>
<dbReference type="EMBL" id="HBUF01208364">
    <property type="protein sequence ID" value="CAG6664709.1"/>
    <property type="molecule type" value="Transcribed_RNA"/>
</dbReference>
<dbReference type="GO" id="GO:0031901">
    <property type="term" value="C:early endosome membrane"/>
    <property type="evidence" value="ECO:0007669"/>
    <property type="project" value="TreeGrafter"/>
</dbReference>
<feature type="region of interest" description="Disordered" evidence="2">
    <location>
        <begin position="1"/>
        <end position="22"/>
    </location>
</feature>
<feature type="compositionally biased region" description="Acidic residues" evidence="2">
    <location>
        <begin position="1"/>
        <end position="11"/>
    </location>
</feature>
<dbReference type="Pfam" id="PF00787">
    <property type="entry name" value="PX"/>
    <property type="match status" value="1"/>
</dbReference>
<evidence type="ECO:0000256" key="1">
    <source>
        <dbReference type="ARBA" id="ARBA00010883"/>
    </source>
</evidence>
<dbReference type="PROSITE" id="PS50195">
    <property type="entry name" value="PX"/>
    <property type="match status" value="1"/>
</dbReference>
<sequence length="444" mass="51398">MTSTDDSDDVTTDANEAKDPEQDGCLLDHMEISIADSEKRTNSSLNIREFYTVYLIETKVTNENWSLVSLQEKLRMVWRRYSEFEQMRVYLQATYPYVILPPLPEKRPTFVWKHEATSTDITDPDFVDRRRVGLENFLHRIASHPSLCYDKLFLSFLRQESGWKETFHQATSSSSSAVVNSSLVGTNTILASGKYFISNSQQQGSSCKLKYPHKQMERLKCYADNLNKSLGAVLRVRCRQADRLYLLHKIHENYGKVLCEWSAIEREMGDGLQKAGHFFDSIAEFITPALEDEQLVADQMKEYWLYSSSLQAVYKQYELDQHALEVHQQSLADKKYEKLKLEQGGQTNHFLLKIFGSIDSDDVREMKLQSLVNRVEALTEDTEEQSARVTELVTRVQQEQLRFDTTKAEDLRASLKSYVGLQIRMNRKCLNTWTNIKTCLESIP</sequence>
<dbReference type="CDD" id="cd06864">
    <property type="entry name" value="PX_SNX4"/>
    <property type="match status" value="1"/>
</dbReference>
<dbReference type="InterPro" id="IPR001683">
    <property type="entry name" value="PX_dom"/>
</dbReference>
<dbReference type="EMBL" id="HBUF01549589">
    <property type="protein sequence ID" value="CAG6758473.1"/>
    <property type="molecule type" value="Transcribed_RNA"/>
</dbReference>
<evidence type="ECO:0000259" key="3">
    <source>
        <dbReference type="PROSITE" id="PS50195"/>
    </source>
</evidence>